<dbReference type="InterPro" id="IPR008207">
    <property type="entry name" value="Sig_transdc_His_kin_Hpt_dom"/>
</dbReference>
<dbReference type="PROSITE" id="PS50894">
    <property type="entry name" value="HPT"/>
    <property type="match status" value="1"/>
</dbReference>
<keyword evidence="8" id="KW-0902">Two-component regulatory system</keyword>
<feature type="domain" description="Response regulatory" evidence="12">
    <location>
        <begin position="9"/>
        <end position="128"/>
    </location>
</feature>
<dbReference type="PROSITE" id="PS50110">
    <property type="entry name" value="RESPONSE_REGULATORY"/>
    <property type="match status" value="1"/>
</dbReference>
<evidence type="ECO:0000256" key="9">
    <source>
        <dbReference type="ARBA" id="ARBA00023136"/>
    </source>
</evidence>
<evidence type="ECO:0000256" key="6">
    <source>
        <dbReference type="ARBA" id="ARBA00022840"/>
    </source>
</evidence>
<dbReference type="SUPFAM" id="SSF52172">
    <property type="entry name" value="CheY-like"/>
    <property type="match status" value="1"/>
</dbReference>
<dbReference type="InterPro" id="IPR036641">
    <property type="entry name" value="HPT_dom_sf"/>
</dbReference>
<dbReference type="EMBL" id="BMYT01000004">
    <property type="protein sequence ID" value="GGX19665.1"/>
    <property type="molecule type" value="Genomic_DNA"/>
</dbReference>
<evidence type="ECO:0000259" key="12">
    <source>
        <dbReference type="PROSITE" id="PS50110"/>
    </source>
</evidence>
<keyword evidence="15" id="KW-1185">Reference proteome</keyword>
<feature type="modified residue" description="Phosphohistidine" evidence="10">
    <location>
        <position position="212"/>
    </location>
</feature>
<keyword evidence="6" id="KW-0067">ATP-binding</keyword>
<dbReference type="Gene3D" id="1.20.120.160">
    <property type="entry name" value="HPT domain"/>
    <property type="match status" value="1"/>
</dbReference>
<organism evidence="14 15">
    <name type="scientific">Undibacterium macrobrachii</name>
    <dbReference type="NCBI Taxonomy" id="1119058"/>
    <lineage>
        <taxon>Bacteria</taxon>
        <taxon>Pseudomonadati</taxon>
        <taxon>Pseudomonadota</taxon>
        <taxon>Betaproteobacteria</taxon>
        <taxon>Burkholderiales</taxon>
        <taxon>Oxalobacteraceae</taxon>
        <taxon>Undibacterium</taxon>
    </lineage>
</organism>
<feature type="domain" description="HPt" evidence="13">
    <location>
        <begin position="172"/>
        <end position="274"/>
    </location>
</feature>
<name>A0ABQ2XJC1_9BURK</name>
<reference evidence="15" key="1">
    <citation type="journal article" date="2019" name="Int. J. Syst. Evol. Microbiol.">
        <title>The Global Catalogue of Microorganisms (GCM) 10K type strain sequencing project: providing services to taxonomists for standard genome sequencing and annotation.</title>
        <authorList>
            <consortium name="The Broad Institute Genomics Platform"/>
            <consortium name="The Broad Institute Genome Sequencing Center for Infectious Disease"/>
            <person name="Wu L."/>
            <person name="Ma J."/>
        </authorList>
    </citation>
    <scope>NUCLEOTIDE SEQUENCE [LARGE SCALE GENOMIC DNA]</scope>
    <source>
        <strain evidence="15">KCTC 23916</strain>
    </source>
</reference>
<evidence type="ECO:0000256" key="3">
    <source>
        <dbReference type="ARBA" id="ARBA00022553"/>
    </source>
</evidence>
<keyword evidence="2" id="KW-1003">Cell membrane</keyword>
<dbReference type="PANTHER" id="PTHR45339">
    <property type="entry name" value="HYBRID SIGNAL TRANSDUCTION HISTIDINE KINASE J"/>
    <property type="match status" value="1"/>
</dbReference>
<dbReference type="SUPFAM" id="SSF47226">
    <property type="entry name" value="Histidine-containing phosphotransfer domain, HPT domain"/>
    <property type="match status" value="1"/>
</dbReference>
<comment type="caution">
    <text evidence="14">The sequence shown here is derived from an EMBL/GenBank/DDBJ whole genome shotgun (WGS) entry which is preliminary data.</text>
</comment>
<accession>A0ABQ2XJC1</accession>
<keyword evidence="4" id="KW-0812">Transmembrane</keyword>
<evidence type="ECO:0000256" key="10">
    <source>
        <dbReference type="PROSITE-ProRule" id="PRU00110"/>
    </source>
</evidence>
<evidence type="ECO:0000256" key="5">
    <source>
        <dbReference type="ARBA" id="ARBA00022741"/>
    </source>
</evidence>
<keyword evidence="5" id="KW-0547">Nucleotide-binding</keyword>
<dbReference type="Proteomes" id="UP000620127">
    <property type="component" value="Unassembled WGS sequence"/>
</dbReference>
<keyword evidence="9" id="KW-0472">Membrane</keyword>
<keyword evidence="3 11" id="KW-0597">Phosphoprotein</keyword>
<dbReference type="Pfam" id="PF00072">
    <property type="entry name" value="Response_reg"/>
    <property type="match status" value="1"/>
</dbReference>
<evidence type="ECO:0000313" key="15">
    <source>
        <dbReference type="Proteomes" id="UP000620127"/>
    </source>
</evidence>
<evidence type="ECO:0000256" key="1">
    <source>
        <dbReference type="ARBA" id="ARBA00004651"/>
    </source>
</evidence>
<gene>
    <name evidence="14" type="ORF">GCM10011282_27380</name>
</gene>
<evidence type="ECO:0008006" key="16">
    <source>
        <dbReference type="Google" id="ProtNLM"/>
    </source>
</evidence>
<dbReference type="InterPro" id="IPR001789">
    <property type="entry name" value="Sig_transdc_resp-reg_receiver"/>
</dbReference>
<dbReference type="CDD" id="cd17546">
    <property type="entry name" value="REC_hyHK_CKI1_RcsC-like"/>
    <property type="match status" value="1"/>
</dbReference>
<dbReference type="PANTHER" id="PTHR45339:SF1">
    <property type="entry name" value="HYBRID SIGNAL TRANSDUCTION HISTIDINE KINASE J"/>
    <property type="match status" value="1"/>
</dbReference>
<keyword evidence="7" id="KW-1133">Transmembrane helix</keyword>
<protein>
    <recommendedName>
        <fullName evidence="16">Response regulator</fullName>
    </recommendedName>
</protein>
<sequence>MNADQKTIRILLAEDNDFNREITVEVLTQHGYEVVATENGQQLIDELEVNPAEHFHLILMDLEMPIMDGHQATIAIRQKVEFDAIPILALTAHTSDESKQECKKNGMQDFISKPFEPSVLFATLEKFLSYKPNQYTVETPVDLYNNPQTHPAALPKFINIDTQLGLELCGGNHSLYLQLLQSFTRSQPATLLHFSATCEAEYTQEEFKRLIHTVKGMSGTIGASQLAQKLAIFEQELKKVDVKHNVILIETAFKQITQLLDQCISEINNYLVHRKHNNPQAHTTNSLIQANIVEITKELQLLLLRADSDASELFRTYRLLFEEKMEAIAFKDLDNAMREYDFDKANAILEDALQSKQNKKHDLESI</sequence>
<dbReference type="InterPro" id="IPR011006">
    <property type="entry name" value="CheY-like_superfamily"/>
</dbReference>
<evidence type="ECO:0000256" key="11">
    <source>
        <dbReference type="PROSITE-ProRule" id="PRU00169"/>
    </source>
</evidence>
<proteinExistence type="predicted"/>
<comment type="subcellular location">
    <subcellularLocation>
        <location evidence="1">Cell membrane</location>
        <topology evidence="1">Multi-pass membrane protein</topology>
    </subcellularLocation>
</comment>
<evidence type="ECO:0000256" key="4">
    <source>
        <dbReference type="ARBA" id="ARBA00022692"/>
    </source>
</evidence>
<evidence type="ECO:0000256" key="7">
    <source>
        <dbReference type="ARBA" id="ARBA00022989"/>
    </source>
</evidence>
<dbReference type="RefSeq" id="WP_189346700.1">
    <property type="nucleotide sequence ID" value="NZ_BMYT01000004.1"/>
</dbReference>
<evidence type="ECO:0000256" key="8">
    <source>
        <dbReference type="ARBA" id="ARBA00023012"/>
    </source>
</evidence>
<dbReference type="SMART" id="SM00448">
    <property type="entry name" value="REC"/>
    <property type="match status" value="1"/>
</dbReference>
<dbReference type="Pfam" id="PF01627">
    <property type="entry name" value="Hpt"/>
    <property type="match status" value="1"/>
</dbReference>
<dbReference type="Gene3D" id="3.40.50.2300">
    <property type="match status" value="1"/>
</dbReference>
<evidence type="ECO:0000313" key="14">
    <source>
        <dbReference type="EMBL" id="GGX19665.1"/>
    </source>
</evidence>
<feature type="modified residue" description="4-aspartylphosphate" evidence="11">
    <location>
        <position position="61"/>
    </location>
</feature>
<evidence type="ECO:0000259" key="13">
    <source>
        <dbReference type="PROSITE" id="PS50894"/>
    </source>
</evidence>
<evidence type="ECO:0000256" key="2">
    <source>
        <dbReference type="ARBA" id="ARBA00022475"/>
    </source>
</evidence>